<dbReference type="PANTHER" id="PTHR13367:SF32">
    <property type="entry name" value="DUF6606 DOMAIN-CONTAINING PROTEIN"/>
    <property type="match status" value="1"/>
</dbReference>
<reference evidence="8" key="2">
    <citation type="submission" date="2023-06" db="EMBL/GenBank/DDBJ databases">
        <authorList>
            <consortium name="Lawrence Berkeley National Laboratory"/>
            <person name="Haridas S."/>
            <person name="Hensen N."/>
            <person name="Bonometti L."/>
            <person name="Westerberg I."/>
            <person name="Brannstrom I.O."/>
            <person name="Guillou S."/>
            <person name="Cros-Aarteil S."/>
            <person name="Calhoun S."/>
            <person name="Kuo A."/>
            <person name="Mondo S."/>
            <person name="Pangilinan J."/>
            <person name="Riley R."/>
            <person name="LaButti K."/>
            <person name="Andreopoulos B."/>
            <person name="Lipzen A."/>
            <person name="Chen C."/>
            <person name="Yanf M."/>
            <person name="Daum C."/>
            <person name="Ng V."/>
            <person name="Clum A."/>
            <person name="Steindorff A."/>
            <person name="Ohm R."/>
            <person name="Martin F."/>
            <person name="Silar P."/>
            <person name="Natvig D."/>
            <person name="Lalanne C."/>
            <person name="Gautier V."/>
            <person name="Ament-velasquez S.L."/>
            <person name="Kruys A."/>
            <person name="Hutchinson M.I."/>
            <person name="Powell A.J."/>
            <person name="Barry K."/>
            <person name="Miller A.N."/>
            <person name="Grigoriev I.V."/>
            <person name="Debuchy R."/>
            <person name="Gladieux P."/>
            <person name="Thoren M.H."/>
            <person name="Johannesson H."/>
        </authorList>
    </citation>
    <scope>NUCLEOTIDE SEQUENCE</scope>
    <source>
        <strain evidence="8">CBS 232.78</strain>
    </source>
</reference>
<evidence type="ECO:0000256" key="1">
    <source>
        <dbReference type="ARBA" id="ARBA00000707"/>
    </source>
</evidence>
<gene>
    <name evidence="8" type="ORF">B0H63DRAFT_491035</name>
</gene>
<dbReference type="EMBL" id="JAULSW010000001">
    <property type="protein sequence ID" value="KAK3392688.1"/>
    <property type="molecule type" value="Genomic_DNA"/>
</dbReference>
<feature type="region of interest" description="Disordered" evidence="7">
    <location>
        <begin position="464"/>
        <end position="501"/>
    </location>
</feature>
<evidence type="ECO:0000256" key="5">
    <source>
        <dbReference type="ARBA" id="ARBA00022801"/>
    </source>
</evidence>
<keyword evidence="5" id="KW-0378">Hydrolase</keyword>
<evidence type="ECO:0000256" key="7">
    <source>
        <dbReference type="SAM" id="MobiDB-lite"/>
    </source>
</evidence>
<feature type="compositionally biased region" description="Polar residues" evidence="7">
    <location>
        <begin position="490"/>
        <end position="501"/>
    </location>
</feature>
<comment type="caution">
    <text evidence="8">The sequence shown here is derived from an EMBL/GenBank/DDBJ whole genome shotgun (WGS) entry which is preliminary data.</text>
</comment>
<keyword evidence="4" id="KW-0833">Ubl conjugation pathway</keyword>
<keyword evidence="9" id="KW-1185">Reference proteome</keyword>
<organism evidence="8 9">
    <name type="scientific">Podospora didyma</name>
    <dbReference type="NCBI Taxonomy" id="330526"/>
    <lineage>
        <taxon>Eukaryota</taxon>
        <taxon>Fungi</taxon>
        <taxon>Dikarya</taxon>
        <taxon>Ascomycota</taxon>
        <taxon>Pezizomycotina</taxon>
        <taxon>Sordariomycetes</taxon>
        <taxon>Sordariomycetidae</taxon>
        <taxon>Sordariales</taxon>
        <taxon>Podosporaceae</taxon>
        <taxon>Podospora</taxon>
    </lineage>
</organism>
<evidence type="ECO:0000256" key="3">
    <source>
        <dbReference type="ARBA" id="ARBA00022670"/>
    </source>
</evidence>
<protein>
    <recommendedName>
        <fullName evidence="2">ubiquitinyl hydrolase 1</fullName>
        <ecNumber evidence="2">3.4.19.12</ecNumber>
    </recommendedName>
</protein>
<reference evidence="8" key="1">
    <citation type="journal article" date="2023" name="Mol. Phylogenet. Evol.">
        <title>Genome-scale phylogeny and comparative genomics of the fungal order Sordariales.</title>
        <authorList>
            <person name="Hensen N."/>
            <person name="Bonometti L."/>
            <person name="Westerberg I."/>
            <person name="Brannstrom I.O."/>
            <person name="Guillou S."/>
            <person name="Cros-Aarteil S."/>
            <person name="Calhoun S."/>
            <person name="Haridas S."/>
            <person name="Kuo A."/>
            <person name="Mondo S."/>
            <person name="Pangilinan J."/>
            <person name="Riley R."/>
            <person name="LaButti K."/>
            <person name="Andreopoulos B."/>
            <person name="Lipzen A."/>
            <person name="Chen C."/>
            <person name="Yan M."/>
            <person name="Daum C."/>
            <person name="Ng V."/>
            <person name="Clum A."/>
            <person name="Steindorff A."/>
            <person name="Ohm R.A."/>
            <person name="Martin F."/>
            <person name="Silar P."/>
            <person name="Natvig D.O."/>
            <person name="Lalanne C."/>
            <person name="Gautier V."/>
            <person name="Ament-Velasquez S.L."/>
            <person name="Kruys A."/>
            <person name="Hutchinson M.I."/>
            <person name="Powell A.J."/>
            <person name="Barry K."/>
            <person name="Miller A.N."/>
            <person name="Grigoriev I.V."/>
            <person name="Debuchy R."/>
            <person name="Gladieux P."/>
            <person name="Hiltunen Thoren M."/>
            <person name="Johannesson H."/>
        </authorList>
    </citation>
    <scope>NUCLEOTIDE SEQUENCE</scope>
    <source>
        <strain evidence="8">CBS 232.78</strain>
    </source>
</reference>
<dbReference type="AlphaFoldDB" id="A0AAE0P3B3"/>
<dbReference type="Proteomes" id="UP001285441">
    <property type="component" value="Unassembled WGS sequence"/>
</dbReference>
<keyword evidence="3" id="KW-0645">Protease</keyword>
<sequence>MRLRQLGTSQSITFFIPPEVHHVIVGFRQKNKTEKLDSHDVICWLLDNACDGIEQLQPLYFSQGTDFCHQRDKYVSSIKQNELQTLQALYESKLKMKACELESSHPKVAAYVKELNRQRRGFQDTGRAVQGSALQEVEEERGVAFGIESVRQVKKPFQYDALTFPGLHRDLETFTHTGRLPVDSHSICHVFHLLSRTSLGRKYAVSPNASNSKLFVSAEFERTAKLYIDMAKDSFLRPVNWILWSAVKETAVVLIPEEAEHIIQMARARETSSDVYLITYASPVTRMLPFNNFTIFSMPKLPAGWEAPKWLKMEVGILAGHLYFEWDEHDDLCKFLAVGDNPELEVIDHEEDLEDGYMVENKGAAAVPHVADDTGVFSPRPLTFLQEWLAVRRYGQDFVHTPMGFITQGKHLQASHPFFCMTGPTAQAASTDGPVARIVDMPQQDGEDHAVGEDEGDIFFDAVDDMGANIGDGGDEGKEGVYDDSEYFVSESNESGSDYSE</sequence>
<evidence type="ECO:0000313" key="8">
    <source>
        <dbReference type="EMBL" id="KAK3392688.1"/>
    </source>
</evidence>
<evidence type="ECO:0000256" key="6">
    <source>
        <dbReference type="ARBA" id="ARBA00022807"/>
    </source>
</evidence>
<dbReference type="InterPro" id="IPR051346">
    <property type="entry name" value="OTU_Deubiquitinase"/>
</dbReference>
<comment type="catalytic activity">
    <reaction evidence="1">
        <text>Thiol-dependent hydrolysis of ester, thioester, amide, peptide and isopeptide bonds formed by the C-terminal Gly of ubiquitin (a 76-residue protein attached to proteins as an intracellular targeting signal).</text>
        <dbReference type="EC" id="3.4.19.12"/>
    </reaction>
</comment>
<evidence type="ECO:0000256" key="2">
    <source>
        <dbReference type="ARBA" id="ARBA00012759"/>
    </source>
</evidence>
<proteinExistence type="predicted"/>
<accession>A0AAE0P3B3</accession>
<dbReference type="GO" id="GO:0006508">
    <property type="term" value="P:proteolysis"/>
    <property type="evidence" value="ECO:0007669"/>
    <property type="project" value="UniProtKB-KW"/>
</dbReference>
<evidence type="ECO:0000256" key="4">
    <source>
        <dbReference type="ARBA" id="ARBA00022786"/>
    </source>
</evidence>
<name>A0AAE0P3B3_9PEZI</name>
<evidence type="ECO:0000313" key="9">
    <source>
        <dbReference type="Proteomes" id="UP001285441"/>
    </source>
</evidence>
<dbReference type="EC" id="3.4.19.12" evidence="2"/>
<keyword evidence="6" id="KW-0788">Thiol protease</keyword>
<dbReference type="GO" id="GO:0004843">
    <property type="term" value="F:cysteine-type deubiquitinase activity"/>
    <property type="evidence" value="ECO:0007669"/>
    <property type="project" value="UniProtKB-EC"/>
</dbReference>
<dbReference type="PANTHER" id="PTHR13367">
    <property type="entry name" value="UBIQUITIN THIOESTERASE"/>
    <property type="match status" value="1"/>
</dbReference>